<dbReference type="SUPFAM" id="SSF57845">
    <property type="entry name" value="B-box zinc-binding domain"/>
    <property type="match status" value="1"/>
</dbReference>
<reference evidence="10" key="1">
    <citation type="journal article" date="2016" name="Nature">
        <title>Genome evolution in the allotetraploid frog Xenopus laevis.</title>
        <authorList>
            <person name="Session A.M."/>
            <person name="Uno Y."/>
            <person name="Kwon T."/>
            <person name="Chapman J.A."/>
            <person name="Toyoda A."/>
            <person name="Takahashi S."/>
            <person name="Fukui A."/>
            <person name="Hikosaka A."/>
            <person name="Suzuki A."/>
            <person name="Kondo M."/>
            <person name="van Heeringen S.J."/>
            <person name="Quigley I."/>
            <person name="Heinz S."/>
            <person name="Ogino H."/>
            <person name="Ochi H."/>
            <person name="Hellsten U."/>
            <person name="Lyons J.B."/>
            <person name="Simakov O."/>
            <person name="Putnam N."/>
            <person name="Stites J."/>
            <person name="Kuroki Y."/>
            <person name="Tanaka T."/>
            <person name="Michiue T."/>
            <person name="Watanabe M."/>
            <person name="Bogdanovic O."/>
            <person name="Lister R."/>
            <person name="Georgiou G."/>
            <person name="Paranjpe S.S."/>
            <person name="van Kruijsbergen I."/>
            <person name="Shu S."/>
            <person name="Carlson J."/>
            <person name="Kinoshita T."/>
            <person name="Ohta Y."/>
            <person name="Mawaribuchi S."/>
            <person name="Jenkins J."/>
            <person name="Grimwood J."/>
            <person name="Schmutz J."/>
            <person name="Mitros T."/>
            <person name="Mozaffari S.V."/>
            <person name="Suzuki Y."/>
            <person name="Haramoto Y."/>
            <person name="Yamamoto T.S."/>
            <person name="Takagi C."/>
            <person name="Heald R."/>
            <person name="Miller K."/>
            <person name="Haudenschild C."/>
            <person name="Kitzman J."/>
            <person name="Nakayama T."/>
            <person name="Izutsu Y."/>
            <person name="Robert J."/>
            <person name="Fortriede J."/>
            <person name="Burns K."/>
            <person name="Lotay V."/>
            <person name="Karimi K."/>
            <person name="Yasuoka Y."/>
            <person name="Dichmann D.S."/>
            <person name="Flajnik M.F."/>
            <person name="Houston D.W."/>
            <person name="Shendure J."/>
            <person name="DuPasquier L."/>
            <person name="Vize P.D."/>
            <person name="Zorn A.M."/>
            <person name="Ito M."/>
            <person name="Marcotte E.M."/>
            <person name="Wallingford J.B."/>
            <person name="Ito Y."/>
            <person name="Asashima M."/>
            <person name="Ueno N."/>
            <person name="Matsuda Y."/>
            <person name="Veenstra G.J."/>
            <person name="Fujiyama A."/>
            <person name="Harland R.M."/>
            <person name="Taira M."/>
            <person name="Rokhsar D.S."/>
        </authorList>
    </citation>
    <scope>NUCLEOTIDE SEQUENCE [LARGE SCALE GENOMIC DNA]</scope>
    <source>
        <strain evidence="10">J</strain>
    </source>
</reference>
<dbReference type="GO" id="GO:0008270">
    <property type="term" value="F:zinc ion binding"/>
    <property type="evidence" value="ECO:0007669"/>
    <property type="project" value="UniProtKB-KW"/>
</dbReference>
<evidence type="ECO:0000256" key="1">
    <source>
        <dbReference type="ARBA" id="ARBA00022723"/>
    </source>
</evidence>
<dbReference type="Gene3D" id="3.30.160.60">
    <property type="entry name" value="Classic Zinc Finger"/>
    <property type="match status" value="1"/>
</dbReference>
<keyword evidence="6" id="KW-0175">Coiled coil</keyword>
<dbReference type="InterPro" id="IPR027370">
    <property type="entry name" value="Znf-RING_euk"/>
</dbReference>
<dbReference type="InterPro" id="IPR003649">
    <property type="entry name" value="Bbox_C"/>
</dbReference>
<dbReference type="InterPro" id="IPR001841">
    <property type="entry name" value="Znf_RING"/>
</dbReference>
<keyword evidence="3" id="KW-0833">Ubl conjugation pathway</keyword>
<evidence type="ECO:0000259" key="7">
    <source>
        <dbReference type="PROSITE" id="PS50089"/>
    </source>
</evidence>
<evidence type="ECO:0000256" key="6">
    <source>
        <dbReference type="SAM" id="Coils"/>
    </source>
</evidence>
<evidence type="ECO:0000256" key="4">
    <source>
        <dbReference type="ARBA" id="ARBA00022833"/>
    </source>
</evidence>
<dbReference type="PROSITE" id="PS50119">
    <property type="entry name" value="ZF_BBOX"/>
    <property type="match status" value="1"/>
</dbReference>
<gene>
    <name evidence="9" type="ORF">XELAEV_18040819mg</name>
</gene>
<dbReference type="InterPro" id="IPR017907">
    <property type="entry name" value="Znf_RING_CS"/>
</dbReference>
<dbReference type="SMART" id="SM00184">
    <property type="entry name" value="RING"/>
    <property type="match status" value="1"/>
</dbReference>
<keyword evidence="2 5" id="KW-0863">Zinc-finger</keyword>
<dbReference type="CDD" id="cd19769">
    <property type="entry name" value="Bbox2_TRIM16-like"/>
    <property type="match status" value="1"/>
</dbReference>
<dbReference type="SUPFAM" id="SSF57850">
    <property type="entry name" value="RING/U-box"/>
    <property type="match status" value="1"/>
</dbReference>
<keyword evidence="4" id="KW-0862">Zinc</keyword>
<dbReference type="Proteomes" id="UP000694892">
    <property type="component" value="Chromosome 8L"/>
</dbReference>
<protein>
    <submittedName>
        <fullName evidence="9">Uncharacterized protein</fullName>
    </submittedName>
</protein>
<dbReference type="Pfam" id="PF13445">
    <property type="entry name" value="zf-RING_UBOX"/>
    <property type="match status" value="1"/>
</dbReference>
<dbReference type="PROSITE" id="PS00518">
    <property type="entry name" value="ZF_RING_1"/>
    <property type="match status" value="1"/>
</dbReference>
<dbReference type="AlphaFoldDB" id="A0A974CAG8"/>
<name>A0A974CAG8_XENLA</name>
<dbReference type="SMART" id="SM00502">
    <property type="entry name" value="BBC"/>
    <property type="match status" value="1"/>
</dbReference>
<dbReference type="Gene3D" id="3.30.40.10">
    <property type="entry name" value="Zinc/RING finger domain, C3HC4 (zinc finger)"/>
    <property type="match status" value="1"/>
</dbReference>
<dbReference type="InterPro" id="IPR013083">
    <property type="entry name" value="Znf_RING/FYVE/PHD"/>
</dbReference>
<evidence type="ECO:0000259" key="8">
    <source>
        <dbReference type="PROSITE" id="PS50119"/>
    </source>
</evidence>
<proteinExistence type="predicted"/>
<dbReference type="InterPro" id="IPR000315">
    <property type="entry name" value="Znf_B-box"/>
</dbReference>
<evidence type="ECO:0000256" key="5">
    <source>
        <dbReference type="PROSITE-ProRule" id="PRU00024"/>
    </source>
</evidence>
<feature type="domain" description="B box-type" evidence="8">
    <location>
        <begin position="140"/>
        <end position="176"/>
    </location>
</feature>
<evidence type="ECO:0000256" key="3">
    <source>
        <dbReference type="ARBA" id="ARBA00022786"/>
    </source>
</evidence>
<keyword evidence="1" id="KW-0479">Metal-binding</keyword>
<feature type="domain" description="RING-type" evidence="7">
    <location>
        <begin position="12"/>
        <end position="56"/>
    </location>
</feature>
<dbReference type="PANTHER" id="PTHR25465:SF50">
    <property type="entry name" value="E3 UBIQUITIN_ISG15 LIGASE TRIM25"/>
    <property type="match status" value="1"/>
</dbReference>
<dbReference type="PROSITE" id="PS50089">
    <property type="entry name" value="ZF_RING_2"/>
    <property type="match status" value="1"/>
</dbReference>
<organism evidence="9 10">
    <name type="scientific">Xenopus laevis</name>
    <name type="common">African clawed frog</name>
    <dbReference type="NCBI Taxonomy" id="8355"/>
    <lineage>
        <taxon>Eukaryota</taxon>
        <taxon>Metazoa</taxon>
        <taxon>Chordata</taxon>
        <taxon>Craniata</taxon>
        <taxon>Vertebrata</taxon>
        <taxon>Euteleostomi</taxon>
        <taxon>Amphibia</taxon>
        <taxon>Batrachia</taxon>
        <taxon>Anura</taxon>
        <taxon>Pipoidea</taxon>
        <taxon>Pipidae</taxon>
        <taxon>Xenopodinae</taxon>
        <taxon>Xenopus</taxon>
        <taxon>Xenopus</taxon>
    </lineage>
</organism>
<dbReference type="PANTHER" id="PTHR25465">
    <property type="entry name" value="B-BOX DOMAIN CONTAINING"/>
    <property type="match status" value="1"/>
</dbReference>
<evidence type="ECO:0000256" key="2">
    <source>
        <dbReference type="ARBA" id="ARBA00022771"/>
    </source>
</evidence>
<dbReference type="InterPro" id="IPR051051">
    <property type="entry name" value="E3_ubiq-ligase_TRIM/RNF"/>
</dbReference>
<accession>A0A974CAG8</accession>
<dbReference type="Pfam" id="PF00643">
    <property type="entry name" value="zf-B_box"/>
    <property type="match status" value="1"/>
</dbReference>
<sequence length="427" mass="48323">MAAAGVREELTCPLCREIYRNPVTLQCDHSYCRDCIERTWDWQEGIREEPSCPECREKSPRCPPLRHDLRPSNFTESFLPIHQEQESVGISCSYCKPFVHAAKSCLLCEASLCDYHVRKHNKAEEHVLMEPTTSFGERKCSVHKKILEYHCTEDGVCICASCCLVGDHGGHKVELLSEASEKKQEQLRNVLYGLTSVKDRADRRMQSLQERRRKVQENAAEEKQRASALVEEIREYLRTLEERLMRDINEEETYNLQILSKRIQQLEIKKDELSKKMRHIEELCNMADPLTVLQERESHGTEVHGVDGKHNWGRVGNDTNESQARGQNLGLASQKLLIRLSGIVSGIRGLEDKVSLPDTNVATSLDLLPGNVATSLDLLPGNVATSLDLLPGNIPEFPEPPKRQDSSSLDYCGLTSYSVNNKGNLQS</sequence>
<dbReference type="SMART" id="SM00336">
    <property type="entry name" value="BBOX"/>
    <property type="match status" value="1"/>
</dbReference>
<evidence type="ECO:0000313" key="9">
    <source>
        <dbReference type="EMBL" id="OCT69508.1"/>
    </source>
</evidence>
<dbReference type="EMBL" id="CM004480">
    <property type="protein sequence ID" value="OCT69508.1"/>
    <property type="molecule type" value="Genomic_DNA"/>
</dbReference>
<feature type="coiled-coil region" evidence="6">
    <location>
        <begin position="198"/>
        <end position="283"/>
    </location>
</feature>
<evidence type="ECO:0000313" key="10">
    <source>
        <dbReference type="Proteomes" id="UP000694892"/>
    </source>
</evidence>